<feature type="compositionally biased region" description="Low complexity" evidence="1">
    <location>
        <begin position="352"/>
        <end position="366"/>
    </location>
</feature>
<reference evidence="2" key="1">
    <citation type="submission" date="2020-05" db="EMBL/GenBank/DDBJ databases">
        <title>Mycena genomes resolve the evolution of fungal bioluminescence.</title>
        <authorList>
            <person name="Tsai I.J."/>
        </authorList>
    </citation>
    <scope>NUCLEOTIDE SEQUENCE</scope>
    <source>
        <strain evidence="2">160909Yilan</strain>
    </source>
</reference>
<dbReference type="OrthoDB" id="3367070at2759"/>
<feature type="region of interest" description="Disordered" evidence="1">
    <location>
        <begin position="100"/>
        <end position="233"/>
    </location>
</feature>
<dbReference type="EMBL" id="JACAZH010000002">
    <property type="protein sequence ID" value="KAF7374816.1"/>
    <property type="molecule type" value="Genomic_DNA"/>
</dbReference>
<feature type="compositionally biased region" description="Polar residues" evidence="1">
    <location>
        <begin position="306"/>
        <end position="337"/>
    </location>
</feature>
<protein>
    <submittedName>
        <fullName evidence="2">Uncharacterized protein</fullName>
    </submittedName>
</protein>
<feature type="region of interest" description="Disordered" evidence="1">
    <location>
        <begin position="270"/>
        <end position="481"/>
    </location>
</feature>
<feature type="compositionally biased region" description="Basic and acidic residues" evidence="1">
    <location>
        <begin position="438"/>
        <end position="448"/>
    </location>
</feature>
<feature type="compositionally biased region" description="Low complexity" evidence="1">
    <location>
        <begin position="201"/>
        <end position="217"/>
    </location>
</feature>
<dbReference type="Proteomes" id="UP000623467">
    <property type="component" value="Unassembled WGS sequence"/>
</dbReference>
<dbReference type="AlphaFoldDB" id="A0A8H7DKQ4"/>
<evidence type="ECO:0000313" key="2">
    <source>
        <dbReference type="EMBL" id="KAF7374816.1"/>
    </source>
</evidence>
<sequence length="481" mass="50691">MPIPSNDPLAAQLNDLAIANADGLLNDDEYRLLRQNLFERYAGGVEILSVTSPTTGKHVSAPRRKHVQVVEQPTIRAPAAPHVTPARSKISGVAGLFRRATGRSKSTPPAPSPPTPIKLNLIPRMFSKKPDDNSYDTDSSSVTRHSSSRSASRKGSSVGSSVDLPHLAQTRPKGLTSPASPTRRKADPTPPSSPLRANFDSAPRSPSRSAFSSTTQSKYDVIPGASNDIFDDDNLSTSEAIRRAIAAVEAEGRRLVAAFNDLETSAVIRYRREHPQRQRAGPSTAPYRPSLNPIPGPSSGSGGSSHTQTPNRSRSNSYRAETQSIRSNSSLRTTKSIASFLHSSSPSPAPPSAFSQSTPPQSTSPSTWTARLPSLRRKGSAASLASQSPPPPASGSSSSTLLSPGHPPGGAHAQSRPEQLVVDVAQYGAPPAPAVPRWHREREHHDGAPEFAPPAAGRGRRGACGGAPPARGDGRAVRGAP</sequence>
<name>A0A8H7DKQ4_9AGAR</name>
<evidence type="ECO:0000313" key="3">
    <source>
        <dbReference type="Proteomes" id="UP000623467"/>
    </source>
</evidence>
<proteinExistence type="predicted"/>
<accession>A0A8H7DKQ4</accession>
<feature type="compositionally biased region" description="Basic and acidic residues" evidence="1">
    <location>
        <begin position="472"/>
        <end position="481"/>
    </location>
</feature>
<gene>
    <name evidence="2" type="ORF">MSAN_00367400</name>
</gene>
<evidence type="ECO:0000256" key="1">
    <source>
        <dbReference type="SAM" id="MobiDB-lite"/>
    </source>
</evidence>
<keyword evidence="3" id="KW-1185">Reference proteome</keyword>
<comment type="caution">
    <text evidence="2">The sequence shown here is derived from an EMBL/GenBank/DDBJ whole genome shotgun (WGS) entry which is preliminary data.</text>
</comment>
<feature type="compositionally biased region" description="Low complexity" evidence="1">
    <location>
        <begin position="139"/>
        <end position="162"/>
    </location>
</feature>
<feature type="compositionally biased region" description="Low complexity" evidence="1">
    <location>
        <begin position="394"/>
        <end position="404"/>
    </location>
</feature>
<organism evidence="2 3">
    <name type="scientific">Mycena sanguinolenta</name>
    <dbReference type="NCBI Taxonomy" id="230812"/>
    <lineage>
        <taxon>Eukaryota</taxon>
        <taxon>Fungi</taxon>
        <taxon>Dikarya</taxon>
        <taxon>Basidiomycota</taxon>
        <taxon>Agaricomycotina</taxon>
        <taxon>Agaricomycetes</taxon>
        <taxon>Agaricomycetidae</taxon>
        <taxon>Agaricales</taxon>
        <taxon>Marasmiineae</taxon>
        <taxon>Mycenaceae</taxon>
        <taxon>Mycena</taxon>
    </lineage>
</organism>